<dbReference type="PANTHER" id="PTHR30408:SF12">
    <property type="entry name" value="TYPE I RESTRICTION ENZYME MJAVIII SPECIFICITY SUBUNIT"/>
    <property type="match status" value="1"/>
</dbReference>
<dbReference type="RefSeq" id="WP_084708815.1">
    <property type="nucleotide sequence ID" value="NZ_CP007202.1"/>
</dbReference>
<dbReference type="KEGG" id="sze:AW14_07875"/>
<feature type="coiled-coil region" evidence="4">
    <location>
        <begin position="375"/>
        <end position="402"/>
    </location>
</feature>
<gene>
    <name evidence="6" type="ORF">AW14_07875</name>
</gene>
<feature type="domain" description="Type I restriction modification DNA specificity" evidence="5">
    <location>
        <begin position="20"/>
        <end position="190"/>
    </location>
</feature>
<keyword evidence="6" id="KW-0255">Endonuclease</keyword>
<dbReference type="InterPro" id="IPR000055">
    <property type="entry name" value="Restrct_endonuc_typeI_TRD"/>
</dbReference>
<dbReference type="AlphaFoldDB" id="A0A0C5VWQ5"/>
<dbReference type="REBASE" id="106445">
    <property type="entry name" value="S.Sze1ORF7870P"/>
</dbReference>
<dbReference type="SUPFAM" id="SSF116734">
    <property type="entry name" value="DNA methylase specificity domain"/>
    <property type="match status" value="2"/>
</dbReference>
<keyword evidence="6" id="KW-0378">Hydrolase</keyword>
<name>A0A0C5VWQ5_9FLAO</name>
<dbReference type="PANTHER" id="PTHR30408">
    <property type="entry name" value="TYPE-1 RESTRICTION ENZYME ECOKI SPECIFICITY PROTEIN"/>
    <property type="match status" value="1"/>
</dbReference>
<keyword evidence="2" id="KW-0680">Restriction system</keyword>
<dbReference type="PATRIC" id="fig|1454006.5.peg.1551"/>
<evidence type="ECO:0000256" key="3">
    <source>
        <dbReference type="ARBA" id="ARBA00023125"/>
    </source>
</evidence>
<dbReference type="EMBL" id="CP007202">
    <property type="protein sequence ID" value="AJR03556.1"/>
    <property type="molecule type" value="Genomic_DNA"/>
</dbReference>
<evidence type="ECO:0000313" key="7">
    <source>
        <dbReference type="Proteomes" id="UP000032229"/>
    </source>
</evidence>
<keyword evidence="3" id="KW-0238">DNA-binding</keyword>
<dbReference type="GO" id="GO:0004519">
    <property type="term" value="F:endonuclease activity"/>
    <property type="evidence" value="ECO:0007669"/>
    <property type="project" value="UniProtKB-KW"/>
</dbReference>
<feature type="domain" description="Type I restriction modification DNA specificity" evidence="5">
    <location>
        <begin position="216"/>
        <end position="392"/>
    </location>
</feature>
<reference evidence="6 7" key="1">
    <citation type="submission" date="2014-02" db="EMBL/GenBank/DDBJ databases">
        <authorList>
            <person name="Young C.-C."/>
            <person name="Hameed A."/>
            <person name="Huang H.-C."/>
            <person name="Shahina M."/>
        </authorList>
    </citation>
    <scope>NUCLEOTIDE SEQUENCE [LARGE SCALE GENOMIC DNA]</scope>
    <source>
        <strain evidence="6 7">CC-SAMT-1</strain>
    </source>
</reference>
<dbReference type="HOGENOM" id="CLU_021095_0_1_10"/>
<accession>A0A0C5VWQ5</accession>
<dbReference type="InterPro" id="IPR044946">
    <property type="entry name" value="Restrct_endonuc_typeI_TRD_sf"/>
</dbReference>
<evidence type="ECO:0000256" key="2">
    <source>
        <dbReference type="ARBA" id="ARBA00022747"/>
    </source>
</evidence>
<organism evidence="6 7">
    <name type="scientific">Siansivirga zeaxanthinifaciens CC-SAMT-1</name>
    <dbReference type="NCBI Taxonomy" id="1454006"/>
    <lineage>
        <taxon>Bacteria</taxon>
        <taxon>Pseudomonadati</taxon>
        <taxon>Bacteroidota</taxon>
        <taxon>Flavobacteriia</taxon>
        <taxon>Flavobacteriales</taxon>
        <taxon>Flavobacteriaceae</taxon>
        <taxon>Siansivirga</taxon>
    </lineage>
</organism>
<sequence>MSNVTEIEKGYKKTSMGILPDDWEVVHIEDVAFVDKESLNGNTDPDYTFEYISLSDVDEKVYSTNTVQFKNAPSRARRLVFGGDIIMSTVRPNLQGFAMIKEDKRPLVASTGFAVITANKIESTYLFQSLFSDVFSKQFYQLTVGSNYPAINSSDVRKLKVPFPPVPEQQKIAEILSTWDDAIRITKDSILETKKRNKGLAQQLLTGKKRLNGFSEEWNEVKLGDIAERITRKNEELDDTVVTISAQRGFVLQEDFFKKRVASDTLSGYYLIHEGEYAYNKSYSNGYPMGAFKRLDDFPKAVVTTLYICFKLKESVNSDFVNQFFQAGLMVKGLSRIAQEGGRAHGLLNISLGDFFSLKLFIPEVKEQQAIASILQNAEQELKIQQQKLTNLQEQKKGLMQKLLTGEVRVKID</sequence>
<keyword evidence="6" id="KW-0540">Nuclease</keyword>
<keyword evidence="7" id="KW-1185">Reference proteome</keyword>
<dbReference type="OrthoDB" id="667970at2"/>
<dbReference type="InterPro" id="IPR052021">
    <property type="entry name" value="Type-I_RS_S_subunit"/>
</dbReference>
<dbReference type="GO" id="GO:0003677">
    <property type="term" value="F:DNA binding"/>
    <property type="evidence" value="ECO:0007669"/>
    <property type="project" value="UniProtKB-KW"/>
</dbReference>
<keyword evidence="4" id="KW-0175">Coiled coil</keyword>
<dbReference type="Gene3D" id="3.90.220.20">
    <property type="entry name" value="DNA methylase specificity domains"/>
    <property type="match status" value="2"/>
</dbReference>
<proteinExistence type="inferred from homology"/>
<evidence type="ECO:0000256" key="1">
    <source>
        <dbReference type="ARBA" id="ARBA00010923"/>
    </source>
</evidence>
<dbReference type="Proteomes" id="UP000032229">
    <property type="component" value="Chromosome"/>
</dbReference>
<evidence type="ECO:0000259" key="5">
    <source>
        <dbReference type="Pfam" id="PF01420"/>
    </source>
</evidence>
<dbReference type="Pfam" id="PF01420">
    <property type="entry name" value="Methylase_S"/>
    <property type="match status" value="2"/>
</dbReference>
<evidence type="ECO:0000313" key="6">
    <source>
        <dbReference type="EMBL" id="AJR03556.1"/>
    </source>
</evidence>
<evidence type="ECO:0000256" key="4">
    <source>
        <dbReference type="SAM" id="Coils"/>
    </source>
</evidence>
<dbReference type="GO" id="GO:0009307">
    <property type="term" value="P:DNA restriction-modification system"/>
    <property type="evidence" value="ECO:0007669"/>
    <property type="project" value="UniProtKB-KW"/>
</dbReference>
<protein>
    <submittedName>
        <fullName evidence="6">Restriction endonuclease subunit S</fullName>
    </submittedName>
</protein>
<comment type="similarity">
    <text evidence="1">Belongs to the type-I restriction system S methylase family.</text>
</comment>
<dbReference type="STRING" id="1454006.AW14_07875"/>